<dbReference type="Pfam" id="PF01098">
    <property type="entry name" value="FTSW_RODA_SPOVE"/>
    <property type="match status" value="1"/>
</dbReference>
<feature type="transmembrane region" description="Helical" evidence="6">
    <location>
        <begin position="413"/>
        <end position="432"/>
    </location>
</feature>
<reference evidence="8" key="1">
    <citation type="submission" date="2016-11" db="EMBL/GenBank/DDBJ databases">
        <authorList>
            <person name="Varghese N."/>
            <person name="Submissions S."/>
        </authorList>
    </citation>
    <scope>NUCLEOTIDE SEQUENCE [LARGE SCALE GENOMIC DNA]</scope>
    <source>
        <strain evidence="8">DSM 19514</strain>
    </source>
</reference>
<feature type="transmembrane region" description="Helical" evidence="6">
    <location>
        <begin position="139"/>
        <end position="156"/>
    </location>
</feature>
<feature type="transmembrane region" description="Helical" evidence="6">
    <location>
        <begin position="113"/>
        <end position="130"/>
    </location>
</feature>
<feature type="transmembrane region" description="Helical" evidence="6">
    <location>
        <begin position="347"/>
        <end position="367"/>
    </location>
</feature>
<evidence type="ECO:0000256" key="2">
    <source>
        <dbReference type="ARBA" id="ARBA00022692"/>
    </source>
</evidence>
<feature type="transmembrane region" description="Helical" evidence="6">
    <location>
        <begin position="264"/>
        <end position="283"/>
    </location>
</feature>
<dbReference type="Proteomes" id="UP000184295">
    <property type="component" value="Unassembled WGS sequence"/>
</dbReference>
<dbReference type="AlphaFoldDB" id="A0A1M4SGI7"/>
<evidence type="ECO:0000256" key="4">
    <source>
        <dbReference type="ARBA" id="ARBA00022989"/>
    </source>
</evidence>
<name>A0A1M4SGI7_9ACTN</name>
<dbReference type="RefSeq" id="WP_084660056.1">
    <property type="nucleotide sequence ID" value="NZ_FQUL01000002.1"/>
</dbReference>
<feature type="transmembrane region" description="Helical" evidence="6">
    <location>
        <begin position="57"/>
        <end position="73"/>
    </location>
</feature>
<keyword evidence="8" id="KW-1185">Reference proteome</keyword>
<feature type="transmembrane region" description="Helical" evidence="6">
    <location>
        <begin position="216"/>
        <end position="234"/>
    </location>
</feature>
<dbReference type="GO" id="GO:0051301">
    <property type="term" value="P:cell division"/>
    <property type="evidence" value="ECO:0007669"/>
    <property type="project" value="UniProtKB-KW"/>
</dbReference>
<proteinExistence type="predicted"/>
<keyword evidence="3" id="KW-0133">Cell shape</keyword>
<keyword evidence="5 6" id="KW-0472">Membrane</keyword>
<keyword evidence="4 6" id="KW-1133">Transmembrane helix</keyword>
<evidence type="ECO:0000313" key="8">
    <source>
        <dbReference type="Proteomes" id="UP000184295"/>
    </source>
</evidence>
<protein>
    <submittedName>
        <fullName evidence="7">Cell division protein FtsW, lipid II flippase</fullName>
    </submittedName>
</protein>
<dbReference type="GO" id="GO:0015648">
    <property type="term" value="F:lipid-linked peptidoglycan transporter activity"/>
    <property type="evidence" value="ECO:0007669"/>
    <property type="project" value="TreeGrafter"/>
</dbReference>
<dbReference type="PANTHER" id="PTHR30474:SF3">
    <property type="entry name" value="PEPTIDOGLYCAN GLYCOSYLTRANSFERASE RODA"/>
    <property type="match status" value="1"/>
</dbReference>
<dbReference type="PANTHER" id="PTHR30474">
    <property type="entry name" value="CELL CYCLE PROTEIN"/>
    <property type="match status" value="1"/>
</dbReference>
<evidence type="ECO:0000256" key="3">
    <source>
        <dbReference type="ARBA" id="ARBA00022960"/>
    </source>
</evidence>
<evidence type="ECO:0000313" key="7">
    <source>
        <dbReference type="EMBL" id="SHE31306.1"/>
    </source>
</evidence>
<feature type="transmembrane region" description="Helical" evidence="6">
    <location>
        <begin position="379"/>
        <end position="401"/>
    </location>
</feature>
<dbReference type="InterPro" id="IPR001182">
    <property type="entry name" value="FtsW/RodA"/>
</dbReference>
<feature type="transmembrane region" description="Helical" evidence="6">
    <location>
        <begin position="28"/>
        <end position="45"/>
    </location>
</feature>
<evidence type="ECO:0000256" key="6">
    <source>
        <dbReference type="SAM" id="Phobius"/>
    </source>
</evidence>
<sequence>MASTTFRRTGKRATLTAKATIPRRRFEVGLLVISNIATIVAFLLAKFGLDQSYSPTLDPYVVAIVLLPYFGHLANRISAPDTDPAILPVAALLNGIGFVMIDRLDPTEAHLQVLWTALGIGLYSLTLFLVKNSDTLDRFRYLLVMVGIGLVLSPLVPGLGENINGERLWIHFGPLSFQPVEAAKLLLALFFASYLTEKGELLKRLSIRHIASIGSTLRSFGPLGAAWAIAMVLMAVERDVGFALLIFSTFVVTVWLATSNKTFLGLGTVLFVIGAYIASKLFAQVNERFTIWLDPWKYAQGIGYQIVQAQYAFGTGGYSGTGLGQGHPSLIPVVTSDFIFAAIGEELGLLGTTAILFAFLVIIGAGLRAAMRARSQFSSLVAASFTLTFGLQTFFIISGVIRILPLTGVTLPFVAYGGSSLVANYVLIAILARISHEGNDARHFGPQPPIQTK</sequence>
<keyword evidence="2 6" id="KW-0812">Transmembrane</keyword>
<feature type="transmembrane region" description="Helical" evidence="6">
    <location>
        <begin position="176"/>
        <end position="195"/>
    </location>
</feature>
<feature type="transmembrane region" description="Helical" evidence="6">
    <location>
        <begin position="85"/>
        <end position="101"/>
    </location>
</feature>
<feature type="transmembrane region" description="Helical" evidence="6">
    <location>
        <begin position="240"/>
        <end position="257"/>
    </location>
</feature>
<gene>
    <name evidence="7" type="ORF">SAMN02745225_00271</name>
</gene>
<organism evidence="7 8">
    <name type="scientific">Ferrithrix thermotolerans DSM 19514</name>
    <dbReference type="NCBI Taxonomy" id="1121881"/>
    <lineage>
        <taxon>Bacteria</taxon>
        <taxon>Bacillati</taxon>
        <taxon>Actinomycetota</taxon>
        <taxon>Acidimicrobiia</taxon>
        <taxon>Acidimicrobiales</taxon>
        <taxon>Acidimicrobiaceae</taxon>
        <taxon>Ferrithrix</taxon>
    </lineage>
</organism>
<dbReference type="EMBL" id="FQUL01000002">
    <property type="protein sequence ID" value="SHE31306.1"/>
    <property type="molecule type" value="Genomic_DNA"/>
</dbReference>
<evidence type="ECO:0000256" key="1">
    <source>
        <dbReference type="ARBA" id="ARBA00004141"/>
    </source>
</evidence>
<keyword evidence="7" id="KW-0131">Cell cycle</keyword>
<dbReference type="STRING" id="1121881.SAMN02745225_00271"/>
<dbReference type="OrthoDB" id="9812661at2"/>
<keyword evidence="7" id="KW-0132">Cell division</keyword>
<accession>A0A1M4SGI7</accession>
<dbReference type="GO" id="GO:0005886">
    <property type="term" value="C:plasma membrane"/>
    <property type="evidence" value="ECO:0007669"/>
    <property type="project" value="TreeGrafter"/>
</dbReference>
<evidence type="ECO:0000256" key="5">
    <source>
        <dbReference type="ARBA" id="ARBA00023136"/>
    </source>
</evidence>
<dbReference type="GO" id="GO:0008360">
    <property type="term" value="P:regulation of cell shape"/>
    <property type="evidence" value="ECO:0007669"/>
    <property type="project" value="UniProtKB-KW"/>
</dbReference>
<comment type="subcellular location">
    <subcellularLocation>
        <location evidence="1">Membrane</location>
        <topology evidence="1">Multi-pass membrane protein</topology>
    </subcellularLocation>
</comment>
<dbReference type="GO" id="GO:0032153">
    <property type="term" value="C:cell division site"/>
    <property type="evidence" value="ECO:0007669"/>
    <property type="project" value="TreeGrafter"/>
</dbReference>